<dbReference type="RefSeq" id="WP_109940238.1">
    <property type="nucleotide sequence ID" value="NZ_CP176366.1"/>
</dbReference>
<accession>A0A2V2N8Z5</accession>
<dbReference type="EMBL" id="QGMZ01000012">
    <property type="protein sequence ID" value="PWR75160.1"/>
    <property type="molecule type" value="Genomic_DNA"/>
</dbReference>
<dbReference type="Gene3D" id="1.25.40.10">
    <property type="entry name" value="Tetratricopeptide repeat domain"/>
    <property type="match status" value="1"/>
</dbReference>
<dbReference type="GeneID" id="97609032"/>
<comment type="caution">
    <text evidence="1">The sequence shown here is derived from an EMBL/GenBank/DDBJ whole genome shotgun (WGS) entry which is preliminary data.</text>
</comment>
<dbReference type="Pfam" id="PF13432">
    <property type="entry name" value="TPR_16"/>
    <property type="match status" value="1"/>
</dbReference>
<name>A0A2V2N8Z5_9EURY</name>
<proteinExistence type="predicted"/>
<keyword evidence="2" id="KW-1185">Reference proteome</keyword>
<dbReference type="OrthoDB" id="110427at2157"/>
<gene>
    <name evidence="1" type="ORF">DLD82_06150</name>
</gene>
<dbReference type="InterPro" id="IPR011990">
    <property type="entry name" value="TPR-like_helical_dom_sf"/>
</dbReference>
<evidence type="ECO:0008006" key="3">
    <source>
        <dbReference type="Google" id="ProtNLM"/>
    </source>
</evidence>
<reference evidence="1 2" key="1">
    <citation type="submission" date="2018-05" db="EMBL/GenBank/DDBJ databases">
        <title>Draft genome of Methanospirillum stamsii Pt1.</title>
        <authorList>
            <person name="Dueholm M.S."/>
            <person name="Nielsen P.H."/>
            <person name="Bakmann L.F."/>
            <person name="Otzen D.E."/>
        </authorList>
    </citation>
    <scope>NUCLEOTIDE SEQUENCE [LARGE SCALE GENOMIC DNA]</scope>
    <source>
        <strain evidence="1 2">Pt1</strain>
    </source>
</reference>
<dbReference type="AlphaFoldDB" id="A0A2V2N8Z5"/>
<evidence type="ECO:0000313" key="2">
    <source>
        <dbReference type="Proteomes" id="UP000245934"/>
    </source>
</evidence>
<dbReference type="SUPFAM" id="SSF48452">
    <property type="entry name" value="TPR-like"/>
    <property type="match status" value="1"/>
</dbReference>
<sequence length="586" mass="65988">MIPEQIHKKALGLFEKGHYTECLGFIHGLSPGERDVPIRILEAVSLIETGSIDDAEVCLRDLRVTVPDSAEVCIYLGRILKERGDDEARAVFSDAVCLDPDNRDGLLWYAEYVMSQEDYSAAIPVLNRLYTLSENSRDLCRLMDAHLRNENPEEAIQLYLHNNRPSCCRPEYLRALSEAGRVEEIFSEINPEKNPSDDEFVLLVRAITGLSPEKADSVILPRIARTGTIPVIVEYVRLLQVQKRDREAAGVCSTYLSGITDPGVRTLICSSLLRLGELPRAEEIYKSVLFPDPPVASADDIMRWLNEYLEIVRLNHQSEEDLMEKAGQVLHPSYAAFAGLCAERTGRHDLAHQYFQKAFRSDIVKGGLLYAAYLERTGNMREWEKIITYILKNTGKVRDLEFVAASALENISENVNLLHFLHDKFQKCLPVSSTRGKRIFCQVAGLLASEELKNGRYGEGMILCLKALAHVPAQEKKMADHLFSLLMSCKTPGLPVRYTFDNPEQEKSNFSRSLTIPGLTSAEEAVLQYMRRHLVCSELELRTVCGTKRIAGLMNRLMRKTSAGGWQILMKEGITESGEVYRYAGP</sequence>
<dbReference type="Proteomes" id="UP000245934">
    <property type="component" value="Unassembled WGS sequence"/>
</dbReference>
<evidence type="ECO:0000313" key="1">
    <source>
        <dbReference type="EMBL" id="PWR75160.1"/>
    </source>
</evidence>
<protein>
    <recommendedName>
        <fullName evidence="3">Tetratricopeptide repeat protein</fullName>
    </recommendedName>
</protein>
<organism evidence="1 2">
    <name type="scientific">Methanospirillum stamsii</name>
    <dbReference type="NCBI Taxonomy" id="1277351"/>
    <lineage>
        <taxon>Archaea</taxon>
        <taxon>Methanobacteriati</taxon>
        <taxon>Methanobacteriota</taxon>
        <taxon>Stenosarchaea group</taxon>
        <taxon>Methanomicrobia</taxon>
        <taxon>Methanomicrobiales</taxon>
        <taxon>Methanospirillaceae</taxon>
        <taxon>Methanospirillum</taxon>
    </lineage>
</organism>